<feature type="transmembrane region" description="Helical" evidence="2">
    <location>
        <begin position="590"/>
        <end position="609"/>
    </location>
</feature>
<feature type="transmembrane region" description="Helical" evidence="2">
    <location>
        <begin position="693"/>
        <end position="717"/>
    </location>
</feature>
<keyword evidence="4" id="KW-1185">Reference proteome</keyword>
<organism evidence="3 4">
    <name type="scientific">Natronoglycomyces albus</name>
    <dbReference type="NCBI Taxonomy" id="2811108"/>
    <lineage>
        <taxon>Bacteria</taxon>
        <taxon>Bacillati</taxon>
        <taxon>Actinomycetota</taxon>
        <taxon>Actinomycetes</taxon>
        <taxon>Glycomycetales</taxon>
        <taxon>Glycomycetaceae</taxon>
        <taxon>Natronoglycomyces</taxon>
    </lineage>
</organism>
<keyword evidence="2" id="KW-1133">Transmembrane helix</keyword>
<protein>
    <submittedName>
        <fullName evidence="3">Uncharacterized protein</fullName>
    </submittedName>
</protein>
<feature type="transmembrane region" description="Helical" evidence="2">
    <location>
        <begin position="490"/>
        <end position="511"/>
    </location>
</feature>
<accession>A0A895XLT9</accession>
<proteinExistence type="predicted"/>
<reference evidence="3" key="1">
    <citation type="submission" date="2021-02" db="EMBL/GenBank/DDBJ databases">
        <title>Natronoglycomyces albus gen. nov., sp. nov, a haloalkaliphilic actinobacterium from a soda solonchak soil.</title>
        <authorList>
            <person name="Sorokin D.Y."/>
            <person name="Khijniak T.V."/>
            <person name="Zakharycheva A.P."/>
            <person name="Boueva O.V."/>
            <person name="Ariskina E.V."/>
            <person name="Hahnke R.L."/>
            <person name="Bunk B."/>
            <person name="Sproer C."/>
            <person name="Schumann P."/>
            <person name="Evtushenko L.I."/>
            <person name="Kublanov I.V."/>
        </authorList>
    </citation>
    <scope>NUCLEOTIDE SEQUENCE</scope>
    <source>
        <strain evidence="3">DSM 106290</strain>
    </source>
</reference>
<feature type="transmembrane region" description="Helical" evidence="2">
    <location>
        <begin position="757"/>
        <end position="777"/>
    </location>
</feature>
<dbReference type="Proteomes" id="UP000662939">
    <property type="component" value="Chromosome"/>
</dbReference>
<feature type="transmembrane region" description="Helical" evidence="2">
    <location>
        <begin position="615"/>
        <end position="634"/>
    </location>
</feature>
<dbReference type="EMBL" id="CP070496">
    <property type="protein sequence ID" value="QSB03915.1"/>
    <property type="molecule type" value="Genomic_DNA"/>
</dbReference>
<feature type="transmembrane region" description="Helical" evidence="2">
    <location>
        <begin position="729"/>
        <end position="751"/>
    </location>
</feature>
<evidence type="ECO:0000313" key="3">
    <source>
        <dbReference type="EMBL" id="QSB03915.1"/>
    </source>
</evidence>
<feature type="transmembrane region" description="Helical" evidence="2">
    <location>
        <begin position="559"/>
        <end position="578"/>
    </location>
</feature>
<dbReference type="RefSeq" id="WP_213169913.1">
    <property type="nucleotide sequence ID" value="NZ_CP070496.1"/>
</dbReference>
<dbReference type="KEGG" id="nav:JQS30_08760"/>
<evidence type="ECO:0000256" key="2">
    <source>
        <dbReference type="SAM" id="Phobius"/>
    </source>
</evidence>
<feature type="transmembrane region" description="Helical" evidence="2">
    <location>
        <begin position="460"/>
        <end position="484"/>
    </location>
</feature>
<feature type="transmembrane region" description="Helical" evidence="2">
    <location>
        <begin position="518"/>
        <end position="539"/>
    </location>
</feature>
<dbReference type="AlphaFoldDB" id="A0A895XLT9"/>
<feature type="compositionally biased region" description="Polar residues" evidence="1">
    <location>
        <begin position="47"/>
        <end position="58"/>
    </location>
</feature>
<feature type="compositionally biased region" description="Basic and acidic residues" evidence="1">
    <location>
        <begin position="28"/>
        <end position="44"/>
    </location>
</feature>
<feature type="region of interest" description="Disordered" evidence="1">
    <location>
        <begin position="1"/>
        <end position="62"/>
    </location>
</feature>
<sequence length="813" mass="84831">MQDQVPNPEHDQPDAAGTTGVNSPAAAETDRQTAEADGNAREEAPPTTANADGATSPSGFRGWMRTWTRNAARGAAVPAGWHRRRIVAWVGVALLGLLAAWQLLPPRPDAQTPTAVDSVVVVGVGGLKWSDLDPDHTPNLWETSERSAAAALTTNSRRTLTCPLDGWLSFSAGAEAAGTQLGSGPECDPVTDEEIIVNGPDAMVGDQSDLVAENRDPENYVELGVLPTAVNCAVAVGPAAAYAAANAVGRVNHYYGQLPPASTLALDIEECALTMIDGGILPERGAARAAALAELDAMVGIAQEAAGENTALLVAGISQIGYPQHLLAMMLDLPDSDEPQQLMRPGGRPGYAHLTDLTPTLLAMLDAPGGETMTGQVLTTIPSPATETQGEALSRAQSQAEALAEADEHLVAAERASTFMQWLLVLALLVLMVVAYPLLRLLRKAGQPGVRPPPLWLMRANVVTALWCALLAPAAFLVDFFGWWNVAKPTWLALGLTILIAGVCTVAAIAAPKRRSPMGLMMTVSFFGLAVAIVAMLLTGRIHLGALIGDHSLSEAADVAAGPVLVGIVIGSLWLLAASAAWRLDVQLRAPVMAGIGIIGVILIGAHWLGDNIPAAVALIVGLCLAAALARGGWVSFGRVAWSIIAGLAALFLIIVLDVLREHTERGVLGNTAADLVVGETTLVVRGVAGTNMLTLFTSPLTVVTLVAGLYCWMVLLRPSGGLRRAFGLYPPLRAAFSAAVFSSLIAGIFMGKALMVLGSALAVMVPLAVIVSHRVLARAHVRDGEYNDMIVVAPSWVDEDLGGESVSVESRG</sequence>
<evidence type="ECO:0000256" key="1">
    <source>
        <dbReference type="SAM" id="MobiDB-lite"/>
    </source>
</evidence>
<name>A0A895XLT9_9ACTN</name>
<feature type="transmembrane region" description="Helical" evidence="2">
    <location>
        <begin position="419"/>
        <end position="439"/>
    </location>
</feature>
<keyword evidence="2" id="KW-0812">Transmembrane</keyword>
<gene>
    <name evidence="3" type="ORF">JQS30_08760</name>
</gene>
<feature type="transmembrane region" description="Helical" evidence="2">
    <location>
        <begin position="641"/>
        <end position="660"/>
    </location>
</feature>
<keyword evidence="2" id="KW-0472">Membrane</keyword>
<evidence type="ECO:0000313" key="4">
    <source>
        <dbReference type="Proteomes" id="UP000662939"/>
    </source>
</evidence>
<feature type="transmembrane region" description="Helical" evidence="2">
    <location>
        <begin position="86"/>
        <end position="104"/>
    </location>
</feature>